<protein>
    <recommendedName>
        <fullName evidence="6">Zinc finger DksA/TraR C4-type domain-containing protein</fullName>
    </recommendedName>
</protein>
<evidence type="ECO:0000259" key="6">
    <source>
        <dbReference type="Pfam" id="PF01258"/>
    </source>
</evidence>
<evidence type="ECO:0000256" key="1">
    <source>
        <dbReference type="ARBA" id="ARBA00022723"/>
    </source>
</evidence>
<comment type="caution">
    <text evidence="7">The sequence shown here is derived from an EMBL/GenBank/DDBJ whole genome shotgun (WGS) entry which is preliminary data.</text>
</comment>
<dbReference type="InterPro" id="IPR000962">
    <property type="entry name" value="Znf_DskA_TraR"/>
</dbReference>
<accession>A0A0M0LNE9</accession>
<dbReference type="OrthoDB" id="9811543at2"/>
<dbReference type="SUPFAM" id="SSF109635">
    <property type="entry name" value="DnaK suppressor protein DksA, alpha-hairpin domain"/>
    <property type="match status" value="1"/>
</dbReference>
<dbReference type="PROSITE" id="PS51128">
    <property type="entry name" value="ZF_DKSA_2"/>
    <property type="match status" value="1"/>
</dbReference>
<evidence type="ECO:0000256" key="5">
    <source>
        <dbReference type="SAM" id="MobiDB-lite"/>
    </source>
</evidence>
<gene>
    <name evidence="7" type="ORF">AMD00_09280</name>
</gene>
<dbReference type="Pfam" id="PF01258">
    <property type="entry name" value="zf-dskA_traR"/>
    <property type="match status" value="1"/>
</dbReference>
<dbReference type="SUPFAM" id="SSF57716">
    <property type="entry name" value="Glucocorticoid receptor-like (DNA-binding domain)"/>
    <property type="match status" value="1"/>
</dbReference>
<dbReference type="InterPro" id="IPR037187">
    <property type="entry name" value="DnaK_N"/>
</dbReference>
<dbReference type="EMBL" id="LILB01000001">
    <property type="protein sequence ID" value="KOO52564.1"/>
    <property type="molecule type" value="Genomic_DNA"/>
</dbReference>
<keyword evidence="1" id="KW-0479">Metal-binding</keyword>
<feature type="domain" description="Zinc finger DksA/TraR C4-type" evidence="6">
    <location>
        <begin position="79"/>
        <end position="107"/>
    </location>
</feature>
<evidence type="ECO:0000256" key="3">
    <source>
        <dbReference type="ARBA" id="ARBA00022833"/>
    </source>
</evidence>
<dbReference type="GeneID" id="301136299"/>
<proteinExistence type="predicted"/>
<dbReference type="PATRIC" id="fig|263475.3.peg.2320"/>
<keyword evidence="3" id="KW-0862">Zinc</keyword>
<feature type="zinc finger region" description="dksA C4-type" evidence="4">
    <location>
        <begin position="84"/>
        <end position="108"/>
    </location>
</feature>
<keyword evidence="8" id="KW-1185">Reference proteome</keyword>
<dbReference type="GO" id="GO:0008270">
    <property type="term" value="F:zinc ion binding"/>
    <property type="evidence" value="ECO:0007669"/>
    <property type="project" value="UniProtKB-KW"/>
</dbReference>
<keyword evidence="2" id="KW-0863">Zinc-finger</keyword>
<dbReference type="AlphaFoldDB" id="A0A0M0LNE9"/>
<evidence type="ECO:0000313" key="7">
    <source>
        <dbReference type="EMBL" id="KOO52564.1"/>
    </source>
</evidence>
<feature type="region of interest" description="Disordered" evidence="5">
    <location>
        <begin position="125"/>
        <end position="163"/>
    </location>
</feature>
<dbReference type="PANTHER" id="PTHR33823:SF4">
    <property type="entry name" value="GENERAL STRESS PROTEIN 16O"/>
    <property type="match status" value="1"/>
</dbReference>
<feature type="compositionally biased region" description="Polar residues" evidence="5">
    <location>
        <begin position="154"/>
        <end position="163"/>
    </location>
</feature>
<dbReference type="STRING" id="263475.AMD00_09280"/>
<dbReference type="Gene3D" id="1.20.120.910">
    <property type="entry name" value="DksA, coiled-coil domain"/>
    <property type="match status" value="1"/>
</dbReference>
<name>A0A0M0LNE9_9BACL</name>
<evidence type="ECO:0000256" key="2">
    <source>
        <dbReference type="ARBA" id="ARBA00022771"/>
    </source>
</evidence>
<sequence>MTNTKYQNLKNQMIQELFVLQGRKYTHEPPDSTELSNYDNHPADQATDLTDQVTEMAIGEHNEQQIEKLEAALRAIDDGSYGKCSECGEDIPFGRLEAIPTALTCVEHVPENKVPTDRPVEEELLNASTERPIQDERSIVDNEDSFLEVEAYGSSDSPSDQIE</sequence>
<reference evidence="8" key="1">
    <citation type="submission" date="2015-08" db="EMBL/GenBank/DDBJ databases">
        <title>Fjat-10028 dsm 16317.</title>
        <authorList>
            <person name="Liu B."/>
            <person name="Wang J."/>
            <person name="Zhu Y."/>
            <person name="Liu G."/>
            <person name="Chen Q."/>
            <person name="Chen Z."/>
            <person name="Lan J."/>
            <person name="Che J."/>
            <person name="Ge C."/>
            <person name="Shi H."/>
            <person name="Pan Z."/>
            <person name="Liu X."/>
        </authorList>
    </citation>
    <scope>NUCLEOTIDE SEQUENCE [LARGE SCALE GENOMIC DNA]</scope>
    <source>
        <strain evidence="8">DSM 16317</strain>
    </source>
</reference>
<dbReference type="Proteomes" id="UP000036867">
    <property type="component" value="Unassembled WGS sequence"/>
</dbReference>
<dbReference type="PANTHER" id="PTHR33823">
    <property type="entry name" value="RNA POLYMERASE-BINDING TRANSCRIPTION FACTOR DKSA-RELATED"/>
    <property type="match status" value="1"/>
</dbReference>
<organism evidence="7 8">
    <name type="scientific">Viridibacillus arvi</name>
    <dbReference type="NCBI Taxonomy" id="263475"/>
    <lineage>
        <taxon>Bacteria</taxon>
        <taxon>Bacillati</taxon>
        <taxon>Bacillota</taxon>
        <taxon>Bacilli</taxon>
        <taxon>Bacillales</taxon>
        <taxon>Caryophanaceae</taxon>
        <taxon>Viridibacillus</taxon>
    </lineage>
</organism>
<evidence type="ECO:0000313" key="8">
    <source>
        <dbReference type="Proteomes" id="UP000036867"/>
    </source>
</evidence>
<dbReference type="RefSeq" id="WP_053416723.1">
    <property type="nucleotide sequence ID" value="NZ_JBCMHV010000045.1"/>
</dbReference>
<evidence type="ECO:0000256" key="4">
    <source>
        <dbReference type="PROSITE-ProRule" id="PRU00510"/>
    </source>
</evidence>